<accession>A0A1N7QA30</accession>
<dbReference type="InterPro" id="IPR011006">
    <property type="entry name" value="CheY-like_superfamily"/>
</dbReference>
<dbReference type="OrthoDB" id="9797341at2"/>
<dbReference type="Proteomes" id="UP000186744">
    <property type="component" value="Unassembled WGS sequence"/>
</dbReference>
<evidence type="ECO:0000313" key="2">
    <source>
        <dbReference type="Proteomes" id="UP000186744"/>
    </source>
</evidence>
<protein>
    <recommendedName>
        <fullName evidence="3">Response regulatory domain-containing protein</fullName>
    </recommendedName>
</protein>
<gene>
    <name evidence="1" type="ORF">SAMN05421786_108139</name>
</gene>
<keyword evidence="2" id="KW-1185">Reference proteome</keyword>
<dbReference type="PANTHER" id="PTHR45566">
    <property type="entry name" value="HTH-TYPE TRANSCRIPTIONAL REGULATOR YHJB-RELATED"/>
    <property type="match status" value="1"/>
</dbReference>
<dbReference type="AlphaFoldDB" id="A0A1N7QA30"/>
<proteinExistence type="predicted"/>
<dbReference type="STRING" id="373668.SAMN05421786_108139"/>
<sequence>METGTAQQKITLAFINDKSPILDGICQDLVASGTEVLFRSESIEDGLSQLSELNEPPNVSIIDLDFYDRNVLAQIQELRTEYPTIKLIAHSDIDAEKVVKPLFEIGFTGYLLIGSDADDFKKAIEVVINGGRYFSVGVANIAQEYFNNDFHSE</sequence>
<name>A0A1N7QA30_9FLAO</name>
<dbReference type="InterPro" id="IPR051015">
    <property type="entry name" value="EvgA-like"/>
</dbReference>
<dbReference type="PANTHER" id="PTHR45566:SF1">
    <property type="entry name" value="HTH-TYPE TRANSCRIPTIONAL REGULATOR YHJB-RELATED"/>
    <property type="match status" value="1"/>
</dbReference>
<dbReference type="Gene3D" id="3.40.50.2300">
    <property type="match status" value="1"/>
</dbReference>
<evidence type="ECO:0000313" key="1">
    <source>
        <dbReference type="EMBL" id="SIT19695.1"/>
    </source>
</evidence>
<dbReference type="RefSeq" id="WP_034727237.1">
    <property type="nucleotide sequence ID" value="NZ_FTOL01000008.1"/>
</dbReference>
<reference evidence="2" key="1">
    <citation type="submission" date="2017-01" db="EMBL/GenBank/DDBJ databases">
        <authorList>
            <person name="Varghese N."/>
            <person name="Submissions S."/>
        </authorList>
    </citation>
    <scope>NUCLEOTIDE SEQUENCE [LARGE SCALE GENOMIC DNA]</scope>
    <source>
        <strain evidence="2">DSM 18017</strain>
    </source>
</reference>
<evidence type="ECO:0008006" key="3">
    <source>
        <dbReference type="Google" id="ProtNLM"/>
    </source>
</evidence>
<dbReference type="SUPFAM" id="SSF52172">
    <property type="entry name" value="CheY-like"/>
    <property type="match status" value="1"/>
</dbReference>
<dbReference type="EMBL" id="FTOL01000008">
    <property type="protein sequence ID" value="SIT19695.1"/>
    <property type="molecule type" value="Genomic_DNA"/>
</dbReference>
<organism evidence="1 2">
    <name type="scientific">Chryseobacterium ureilyticum</name>
    <dbReference type="NCBI Taxonomy" id="373668"/>
    <lineage>
        <taxon>Bacteria</taxon>
        <taxon>Pseudomonadati</taxon>
        <taxon>Bacteroidota</taxon>
        <taxon>Flavobacteriia</taxon>
        <taxon>Flavobacteriales</taxon>
        <taxon>Weeksellaceae</taxon>
        <taxon>Chryseobacterium group</taxon>
        <taxon>Chryseobacterium</taxon>
    </lineage>
</organism>